<accession>A0ABP9NM41</accession>
<proteinExistence type="predicted"/>
<reference evidence="2" key="1">
    <citation type="journal article" date="2019" name="Int. J. Syst. Evol. Microbiol.">
        <title>The Global Catalogue of Microorganisms (GCM) 10K type strain sequencing project: providing services to taxonomists for standard genome sequencing and annotation.</title>
        <authorList>
            <consortium name="The Broad Institute Genomics Platform"/>
            <consortium name="The Broad Institute Genome Sequencing Center for Infectious Disease"/>
            <person name="Wu L."/>
            <person name="Ma J."/>
        </authorList>
    </citation>
    <scope>NUCLEOTIDE SEQUENCE [LARGE SCALE GENOMIC DNA]</scope>
    <source>
        <strain evidence="2">JCM 18302</strain>
    </source>
</reference>
<name>A0ABP9NM41_9PSEU</name>
<dbReference type="Proteomes" id="UP001500804">
    <property type="component" value="Unassembled WGS sequence"/>
</dbReference>
<organism evidence="1 2">
    <name type="scientific">Pseudonocardia adelaidensis</name>
    <dbReference type="NCBI Taxonomy" id="648754"/>
    <lineage>
        <taxon>Bacteria</taxon>
        <taxon>Bacillati</taxon>
        <taxon>Actinomycetota</taxon>
        <taxon>Actinomycetes</taxon>
        <taxon>Pseudonocardiales</taxon>
        <taxon>Pseudonocardiaceae</taxon>
        <taxon>Pseudonocardia</taxon>
    </lineage>
</organism>
<dbReference type="EMBL" id="BAABJO010000007">
    <property type="protein sequence ID" value="GAA5119031.1"/>
    <property type="molecule type" value="Genomic_DNA"/>
</dbReference>
<keyword evidence="2" id="KW-1185">Reference proteome</keyword>
<sequence>MHEGDVAGLATSGTLTGEFLHRPITLRAQPRRRVVLPARASGLGLKSGDSAQLRLVKASRLDG</sequence>
<protein>
    <submittedName>
        <fullName evidence="1">Uncharacterized protein</fullName>
    </submittedName>
</protein>
<evidence type="ECO:0000313" key="2">
    <source>
        <dbReference type="Proteomes" id="UP001500804"/>
    </source>
</evidence>
<evidence type="ECO:0000313" key="1">
    <source>
        <dbReference type="EMBL" id="GAA5119031.1"/>
    </source>
</evidence>
<comment type="caution">
    <text evidence="1">The sequence shown here is derived from an EMBL/GenBank/DDBJ whole genome shotgun (WGS) entry which is preliminary data.</text>
</comment>
<gene>
    <name evidence="1" type="ORF">GCM10023320_24150</name>
</gene>